<reference evidence="2 3" key="1">
    <citation type="journal article" date="2023" name="Arcadia Sci">
        <title>De novo assembly of a long-read Amblyomma americanum tick genome.</title>
        <authorList>
            <person name="Chou S."/>
            <person name="Poskanzer K.E."/>
            <person name="Rollins M."/>
            <person name="Thuy-Boun P.S."/>
        </authorList>
    </citation>
    <scope>NUCLEOTIDE SEQUENCE [LARGE SCALE GENOMIC DNA]</scope>
    <source>
        <strain evidence="2">F_SG_1</strain>
        <tissue evidence="2">Salivary glands</tissue>
    </source>
</reference>
<evidence type="ECO:0000256" key="1">
    <source>
        <dbReference type="SAM" id="MobiDB-lite"/>
    </source>
</evidence>
<evidence type="ECO:0000313" key="2">
    <source>
        <dbReference type="EMBL" id="KAK8771556.1"/>
    </source>
</evidence>
<dbReference type="Proteomes" id="UP001321473">
    <property type="component" value="Unassembled WGS sequence"/>
</dbReference>
<accession>A0AAQ4E9Z7</accession>
<organism evidence="2 3">
    <name type="scientific">Amblyomma americanum</name>
    <name type="common">Lone star tick</name>
    <dbReference type="NCBI Taxonomy" id="6943"/>
    <lineage>
        <taxon>Eukaryota</taxon>
        <taxon>Metazoa</taxon>
        <taxon>Ecdysozoa</taxon>
        <taxon>Arthropoda</taxon>
        <taxon>Chelicerata</taxon>
        <taxon>Arachnida</taxon>
        <taxon>Acari</taxon>
        <taxon>Parasitiformes</taxon>
        <taxon>Ixodida</taxon>
        <taxon>Ixodoidea</taxon>
        <taxon>Ixodidae</taxon>
        <taxon>Amblyomminae</taxon>
        <taxon>Amblyomma</taxon>
    </lineage>
</organism>
<name>A0AAQ4E9Z7_AMBAM</name>
<protein>
    <submittedName>
        <fullName evidence="2">Uncharacterized protein</fullName>
    </submittedName>
</protein>
<gene>
    <name evidence="2" type="ORF">V5799_025202</name>
</gene>
<comment type="caution">
    <text evidence="2">The sequence shown here is derived from an EMBL/GenBank/DDBJ whole genome shotgun (WGS) entry which is preliminary data.</text>
</comment>
<dbReference type="AlphaFoldDB" id="A0AAQ4E9Z7"/>
<sequence>MVLTFLMGMDTCTREQVCCSMAYRKKRDGERYTLVFEAEHVPAGQQCASEESGIDASASAEAVAPASAEADFELWSGARTGFLIDKYVDLKDLVGQKGGFRELAKVLEKEHHIRPPALLETGVSAGNSEGHRLLQGHGGGAGQHAPQEEAEDILEQRPC</sequence>
<proteinExistence type="predicted"/>
<dbReference type="EMBL" id="JARKHS020019585">
    <property type="protein sequence ID" value="KAK8771556.1"/>
    <property type="molecule type" value="Genomic_DNA"/>
</dbReference>
<feature type="region of interest" description="Disordered" evidence="1">
    <location>
        <begin position="122"/>
        <end position="159"/>
    </location>
</feature>
<keyword evidence="3" id="KW-1185">Reference proteome</keyword>
<evidence type="ECO:0000313" key="3">
    <source>
        <dbReference type="Proteomes" id="UP001321473"/>
    </source>
</evidence>